<feature type="signal peptide" evidence="8">
    <location>
        <begin position="1"/>
        <end position="21"/>
    </location>
</feature>
<evidence type="ECO:0000256" key="5">
    <source>
        <dbReference type="ARBA" id="ARBA00032061"/>
    </source>
</evidence>
<evidence type="ECO:0000256" key="4">
    <source>
        <dbReference type="ARBA" id="ARBA00024804"/>
    </source>
</evidence>
<name>A0AAD6UD58_9AGAR</name>
<reference evidence="10" key="1">
    <citation type="submission" date="2023-03" db="EMBL/GenBank/DDBJ databases">
        <title>Massive genome expansion in bonnet fungi (Mycena s.s.) driven by repeated elements and novel gene families across ecological guilds.</title>
        <authorList>
            <consortium name="Lawrence Berkeley National Laboratory"/>
            <person name="Harder C.B."/>
            <person name="Miyauchi S."/>
            <person name="Viragh M."/>
            <person name="Kuo A."/>
            <person name="Thoen E."/>
            <person name="Andreopoulos B."/>
            <person name="Lu D."/>
            <person name="Skrede I."/>
            <person name="Drula E."/>
            <person name="Henrissat B."/>
            <person name="Morin E."/>
            <person name="Kohler A."/>
            <person name="Barry K."/>
            <person name="LaButti K."/>
            <person name="Morin E."/>
            <person name="Salamov A."/>
            <person name="Lipzen A."/>
            <person name="Mereny Z."/>
            <person name="Hegedus B."/>
            <person name="Baldrian P."/>
            <person name="Stursova M."/>
            <person name="Weitz H."/>
            <person name="Taylor A."/>
            <person name="Grigoriev I.V."/>
            <person name="Nagy L.G."/>
            <person name="Martin F."/>
            <person name="Kauserud H."/>
        </authorList>
    </citation>
    <scope>NUCLEOTIDE SEQUENCE</scope>
    <source>
        <strain evidence="10">CBHHK173m</strain>
    </source>
</reference>
<dbReference type="GO" id="GO:0043541">
    <property type="term" value="C:UDP-N-acetylglucosamine transferase complex"/>
    <property type="evidence" value="ECO:0007669"/>
    <property type="project" value="TreeGrafter"/>
</dbReference>
<comment type="caution">
    <text evidence="10">The sequence shown here is derived from an EMBL/GenBank/DDBJ whole genome shotgun (WGS) entry which is preliminary data.</text>
</comment>
<keyword evidence="11" id="KW-1185">Reference proteome</keyword>
<evidence type="ECO:0000256" key="3">
    <source>
        <dbReference type="ARBA" id="ARBA00017468"/>
    </source>
</evidence>
<keyword evidence="7" id="KW-0328">Glycosyltransferase</keyword>
<keyword evidence="8" id="KW-0732">Signal</keyword>
<comment type="subunit">
    <text evidence="1 7">Heterodimer with ALG14 to form a functional enzyme.</text>
</comment>
<keyword evidence="7" id="KW-0808">Transferase</keyword>
<dbReference type="PANTHER" id="PTHR47043">
    <property type="entry name" value="UDP-N-ACETYLGLUCOSAMINE TRANSFERASE SUBUNIT ALG13"/>
    <property type="match status" value="1"/>
</dbReference>
<dbReference type="EMBL" id="JARJCN010000009">
    <property type="protein sequence ID" value="KAJ7098044.1"/>
    <property type="molecule type" value="Genomic_DNA"/>
</dbReference>
<accession>A0AAD6UD58</accession>
<dbReference type="SUPFAM" id="SSF53756">
    <property type="entry name" value="UDP-Glycosyltransferase/glycogen phosphorylase"/>
    <property type="match status" value="1"/>
</dbReference>
<sequence length="171" mass="18611">MLVFVTVGTFHFDLLVQTVLSDPVLRALQSKGYTDLVVQCGNSEFELAAAVAQEQTVHLQKHGVDIELWKFKPSLEADYRRADLVIGHAGSGTILDVLRLAKALIVVPNPSLLHNHQVELASALAGMGHLKTSAISDLANTVTAFDAATIVQFQPFDGSRFRALVDREMGF</sequence>
<organism evidence="10 11">
    <name type="scientific">Mycena belliarum</name>
    <dbReference type="NCBI Taxonomy" id="1033014"/>
    <lineage>
        <taxon>Eukaryota</taxon>
        <taxon>Fungi</taxon>
        <taxon>Dikarya</taxon>
        <taxon>Basidiomycota</taxon>
        <taxon>Agaricomycotina</taxon>
        <taxon>Agaricomycetes</taxon>
        <taxon>Agaricomycetidae</taxon>
        <taxon>Agaricales</taxon>
        <taxon>Marasmiineae</taxon>
        <taxon>Mycenaceae</taxon>
        <taxon>Mycena</taxon>
    </lineage>
</organism>
<feature type="chain" id="PRO_5042287380" description="UDP-N-acetylglucosamine transferase subunit ALG13" evidence="8">
    <location>
        <begin position="22"/>
        <end position="171"/>
    </location>
</feature>
<evidence type="ECO:0000256" key="1">
    <source>
        <dbReference type="ARBA" id="ARBA00011198"/>
    </source>
</evidence>
<dbReference type="AlphaFoldDB" id="A0AAD6UD58"/>
<evidence type="ECO:0000256" key="2">
    <source>
        <dbReference type="ARBA" id="ARBA00012614"/>
    </source>
</evidence>
<evidence type="ECO:0000313" key="10">
    <source>
        <dbReference type="EMBL" id="KAJ7098044.1"/>
    </source>
</evidence>
<dbReference type="GO" id="GO:0004577">
    <property type="term" value="F:N-acetylglucosaminyldiphosphodolichol N-acetylglucosaminyltransferase activity"/>
    <property type="evidence" value="ECO:0007669"/>
    <property type="project" value="UniProtKB-EC"/>
</dbReference>
<comment type="subcellular location">
    <subcellularLocation>
        <location evidence="7">Endoplasmic reticulum</location>
    </subcellularLocation>
</comment>
<dbReference type="InterPro" id="IPR007235">
    <property type="entry name" value="Glyco_trans_28_C"/>
</dbReference>
<evidence type="ECO:0000259" key="9">
    <source>
        <dbReference type="Pfam" id="PF04101"/>
    </source>
</evidence>
<feature type="domain" description="Glycosyl transferase family 28 C-terminal" evidence="9">
    <location>
        <begin position="3"/>
        <end position="145"/>
    </location>
</feature>
<gene>
    <name evidence="7" type="primary">ALG13</name>
    <name evidence="10" type="ORF">B0H15DRAFT_772329</name>
</gene>
<evidence type="ECO:0000313" key="11">
    <source>
        <dbReference type="Proteomes" id="UP001222325"/>
    </source>
</evidence>
<dbReference type="Gene3D" id="3.40.50.2000">
    <property type="entry name" value="Glycogen Phosphorylase B"/>
    <property type="match status" value="1"/>
</dbReference>
<proteinExistence type="inferred from homology"/>
<comment type="function">
    <text evidence="4 7">Involved in protein N-glycosylation. Essential for the second step of the dolichol-linked oligosaccharide pathway.</text>
</comment>
<dbReference type="EC" id="2.4.1.141" evidence="2 7"/>
<keyword evidence="7" id="KW-0256">Endoplasmic reticulum</keyword>
<evidence type="ECO:0000256" key="7">
    <source>
        <dbReference type="RuleBase" id="RU362128"/>
    </source>
</evidence>
<dbReference type="PANTHER" id="PTHR47043:SF1">
    <property type="entry name" value="UDP-N-ACETYLGLUCOSAMINE TRANSFERASE SUBUNIT ALG13"/>
    <property type="match status" value="1"/>
</dbReference>
<protein>
    <recommendedName>
        <fullName evidence="3 7">UDP-N-acetylglucosamine transferase subunit ALG13</fullName>
        <ecNumber evidence="2 7">2.4.1.141</ecNumber>
    </recommendedName>
    <alternativeName>
        <fullName evidence="5 7">Asparagine-linked glycosylation protein 13</fullName>
    </alternativeName>
</protein>
<dbReference type="GO" id="GO:0006488">
    <property type="term" value="P:dolichol-linked oligosaccharide biosynthetic process"/>
    <property type="evidence" value="ECO:0007669"/>
    <property type="project" value="TreeGrafter"/>
</dbReference>
<evidence type="ECO:0000256" key="6">
    <source>
        <dbReference type="ARBA" id="ARBA00048184"/>
    </source>
</evidence>
<comment type="catalytic activity">
    <reaction evidence="6">
        <text>an N-acetyl-alpha-D-glucosaminyl-diphospho-di-trans,poly-cis-dolichol + UDP-N-acetyl-alpha-D-glucosamine = an N,N'-diacetylchitobiosyl-diphospho-di-trans,poly-cis-dolichol + UDP + H(+)</text>
        <dbReference type="Rhea" id="RHEA:23380"/>
        <dbReference type="Rhea" id="RHEA-COMP:19507"/>
        <dbReference type="Rhea" id="RHEA-COMP:19510"/>
        <dbReference type="ChEBI" id="CHEBI:15378"/>
        <dbReference type="ChEBI" id="CHEBI:57269"/>
        <dbReference type="ChEBI" id="CHEBI:57705"/>
        <dbReference type="ChEBI" id="CHEBI:58223"/>
        <dbReference type="ChEBI" id="CHEBI:58427"/>
        <dbReference type="EC" id="2.4.1.141"/>
    </reaction>
</comment>
<dbReference type="InterPro" id="IPR052474">
    <property type="entry name" value="UDP-GlcNAc_transferase"/>
</dbReference>
<dbReference type="Proteomes" id="UP001222325">
    <property type="component" value="Unassembled WGS sequence"/>
</dbReference>
<comment type="similarity">
    <text evidence="7">Belongs to the glycosyltransferase 28 family.</text>
</comment>
<dbReference type="Pfam" id="PF04101">
    <property type="entry name" value="Glyco_tran_28_C"/>
    <property type="match status" value="1"/>
</dbReference>
<evidence type="ECO:0000256" key="8">
    <source>
        <dbReference type="SAM" id="SignalP"/>
    </source>
</evidence>